<dbReference type="PANTHER" id="PTHR18964:SF149">
    <property type="entry name" value="BIFUNCTIONAL UDP-N-ACETYLGLUCOSAMINE 2-EPIMERASE_N-ACETYLMANNOSAMINE KINASE"/>
    <property type="match status" value="1"/>
</dbReference>
<dbReference type="InterPro" id="IPR000600">
    <property type="entry name" value="ROK"/>
</dbReference>
<dbReference type="Gene3D" id="3.30.420.40">
    <property type="match status" value="2"/>
</dbReference>
<proteinExistence type="inferred from homology"/>
<comment type="similarity">
    <text evidence="1">Belongs to the ROK (NagC/XylR) family.</text>
</comment>
<comment type="caution">
    <text evidence="2">The sequence shown here is derived from an EMBL/GenBank/DDBJ whole genome shotgun (WGS) entry which is preliminary data.</text>
</comment>
<dbReference type="RefSeq" id="WP_126825366.1">
    <property type="nucleotide sequence ID" value="NZ_JBHLWU010000002.1"/>
</dbReference>
<dbReference type="EMBL" id="NGJZ01000002">
    <property type="protein sequence ID" value="RSU07350.1"/>
    <property type="molecule type" value="Genomic_DNA"/>
</dbReference>
<dbReference type="AlphaFoldDB" id="A0A430AHF8"/>
<sequence length="315" mass="33868">MEEYLGIDVGGSFIKYGVINENGNVLSQNKIPSNRKEPEKIIESLIQIILKIKNVRPLVGVALSIPGVISEKSQMLTSGALEGLYRYNLAQILGDKTKMKVCIVNDAKAVGYAEKWIGAGKNCHNFVCLPLGTGVGGTIVLNGKVIQGRTGAAGEFGLMLMGLGKSEPVGYDSASFHCGAVAGLCRIYNRKLGNRAFEDWELDIKKILLCASQGQLQAIESLEEFYNNVAVLLLNITVSLDPEKILIGGGISENETIMDGIKKALKVLVTRYPEISAIGTPAIESCQLGNAAGMIGAVARMLEGERKNEKYGEVY</sequence>
<evidence type="ECO:0000256" key="1">
    <source>
        <dbReference type="ARBA" id="ARBA00006479"/>
    </source>
</evidence>
<dbReference type="InterPro" id="IPR043129">
    <property type="entry name" value="ATPase_NBD"/>
</dbReference>
<organism evidence="2 3">
    <name type="scientific">Vagococcus entomophilus</name>
    <dbReference type="NCBI Taxonomy" id="1160095"/>
    <lineage>
        <taxon>Bacteria</taxon>
        <taxon>Bacillati</taxon>
        <taxon>Bacillota</taxon>
        <taxon>Bacilli</taxon>
        <taxon>Lactobacillales</taxon>
        <taxon>Enterococcaceae</taxon>
        <taxon>Vagococcus</taxon>
    </lineage>
</organism>
<dbReference type="SUPFAM" id="SSF53067">
    <property type="entry name" value="Actin-like ATPase domain"/>
    <property type="match status" value="1"/>
</dbReference>
<reference evidence="2 3" key="1">
    <citation type="submission" date="2017-05" db="EMBL/GenBank/DDBJ databases">
        <title>Vagococcus spp. assemblies.</title>
        <authorList>
            <person name="Gulvik C.A."/>
        </authorList>
    </citation>
    <scope>NUCLEOTIDE SEQUENCE [LARGE SCALE GENOMIC DNA]</scope>
    <source>
        <strain evidence="2 3">DSM 24756</strain>
    </source>
</reference>
<dbReference type="Pfam" id="PF00480">
    <property type="entry name" value="ROK"/>
    <property type="match status" value="1"/>
</dbReference>
<evidence type="ECO:0008006" key="4">
    <source>
        <dbReference type="Google" id="ProtNLM"/>
    </source>
</evidence>
<protein>
    <recommendedName>
        <fullName evidence="4">Sugar kinase</fullName>
    </recommendedName>
</protein>
<name>A0A430AHF8_9ENTE</name>
<keyword evidence="3" id="KW-1185">Reference proteome</keyword>
<dbReference type="PANTHER" id="PTHR18964">
    <property type="entry name" value="ROK (REPRESSOR, ORF, KINASE) FAMILY"/>
    <property type="match status" value="1"/>
</dbReference>
<gene>
    <name evidence="2" type="ORF">CBF30_08865</name>
</gene>
<evidence type="ECO:0000313" key="2">
    <source>
        <dbReference type="EMBL" id="RSU07350.1"/>
    </source>
</evidence>
<dbReference type="Proteomes" id="UP000288669">
    <property type="component" value="Unassembled WGS sequence"/>
</dbReference>
<dbReference type="CDD" id="cd24152">
    <property type="entry name" value="ASKHA_NBD_ROK-like"/>
    <property type="match status" value="1"/>
</dbReference>
<dbReference type="OrthoDB" id="9795247at2"/>
<accession>A0A430AHF8</accession>
<evidence type="ECO:0000313" key="3">
    <source>
        <dbReference type="Proteomes" id="UP000288669"/>
    </source>
</evidence>